<evidence type="ECO:0000313" key="4">
    <source>
        <dbReference type="EMBL" id="OXM59333.1"/>
    </source>
</evidence>
<dbReference type="InterPro" id="IPR000620">
    <property type="entry name" value="EamA_dom"/>
</dbReference>
<dbReference type="RefSeq" id="WP_093954323.1">
    <property type="nucleotide sequence ID" value="NZ_NMUL01000086.1"/>
</dbReference>
<keyword evidence="2" id="KW-0472">Membrane</keyword>
<gene>
    <name evidence="4" type="ORF">CF165_48245</name>
</gene>
<dbReference type="Pfam" id="PF00892">
    <property type="entry name" value="EamA"/>
    <property type="match status" value="1"/>
</dbReference>
<evidence type="ECO:0000259" key="3">
    <source>
        <dbReference type="Pfam" id="PF00892"/>
    </source>
</evidence>
<evidence type="ECO:0000256" key="1">
    <source>
        <dbReference type="ARBA" id="ARBA00007362"/>
    </source>
</evidence>
<protein>
    <recommendedName>
        <fullName evidence="3">EamA domain-containing protein</fullName>
    </recommendedName>
</protein>
<organism evidence="4 5">
    <name type="scientific">Amycolatopsis vastitatis</name>
    <dbReference type="NCBI Taxonomy" id="1905142"/>
    <lineage>
        <taxon>Bacteria</taxon>
        <taxon>Bacillati</taxon>
        <taxon>Actinomycetota</taxon>
        <taxon>Actinomycetes</taxon>
        <taxon>Pseudonocardiales</taxon>
        <taxon>Pseudonocardiaceae</taxon>
        <taxon>Amycolatopsis</taxon>
    </lineage>
</organism>
<comment type="caution">
    <text evidence="4">The sequence shown here is derived from an EMBL/GenBank/DDBJ whole genome shotgun (WGS) entry which is preliminary data.</text>
</comment>
<proteinExistence type="inferred from homology"/>
<comment type="similarity">
    <text evidence="1">Belongs to the EamA transporter family.</text>
</comment>
<keyword evidence="2" id="KW-0812">Transmembrane</keyword>
<reference evidence="5" key="1">
    <citation type="submission" date="2017-07" db="EMBL/GenBank/DDBJ databases">
        <title>Comparative genome mining reveals phylogenetic distribution patterns of secondary metabolites in Amycolatopsis.</title>
        <authorList>
            <person name="Adamek M."/>
            <person name="Alanjary M."/>
            <person name="Sales-Ortells H."/>
            <person name="Goodfellow M."/>
            <person name="Bull A.T."/>
            <person name="Kalinowski J."/>
            <person name="Ziemert N."/>
        </authorList>
    </citation>
    <scope>NUCLEOTIDE SEQUENCE [LARGE SCALE GENOMIC DNA]</scope>
    <source>
        <strain evidence="5">H5</strain>
    </source>
</reference>
<keyword evidence="2" id="KW-1133">Transmembrane helix</keyword>
<feature type="transmembrane region" description="Helical" evidence="2">
    <location>
        <begin position="59"/>
        <end position="77"/>
    </location>
</feature>
<dbReference type="GO" id="GO:0016020">
    <property type="term" value="C:membrane"/>
    <property type="evidence" value="ECO:0007669"/>
    <property type="project" value="InterPro"/>
</dbReference>
<dbReference type="Proteomes" id="UP000215199">
    <property type="component" value="Unassembled WGS sequence"/>
</dbReference>
<dbReference type="AlphaFoldDB" id="A0A229SKG2"/>
<sequence length="121" mass="13143">MTAPNRAGQATEQPDGRRTRGVRPVWLGRAAFAVVFVAVWSSGFLVGSIGTRTVAPGTLGFWRFLTASAVLGVIAVAERGRWPRRPATWIHLIVTGVLLQTCQFVGVFVALIWGCPRESPR</sequence>
<feature type="transmembrane region" description="Helical" evidence="2">
    <location>
        <begin position="26"/>
        <end position="47"/>
    </location>
</feature>
<keyword evidence="5" id="KW-1185">Reference proteome</keyword>
<dbReference type="OrthoDB" id="4055477at2"/>
<feature type="domain" description="EamA" evidence="3">
    <location>
        <begin position="32"/>
        <end position="110"/>
    </location>
</feature>
<evidence type="ECO:0000313" key="5">
    <source>
        <dbReference type="Proteomes" id="UP000215199"/>
    </source>
</evidence>
<feature type="transmembrane region" description="Helical" evidence="2">
    <location>
        <begin position="89"/>
        <end position="113"/>
    </location>
</feature>
<name>A0A229SKG2_9PSEU</name>
<dbReference type="EMBL" id="NMUL01000086">
    <property type="protein sequence ID" value="OXM59333.1"/>
    <property type="molecule type" value="Genomic_DNA"/>
</dbReference>
<accession>A0A229SKG2</accession>
<evidence type="ECO:0000256" key="2">
    <source>
        <dbReference type="SAM" id="Phobius"/>
    </source>
</evidence>